<evidence type="ECO:0000256" key="1">
    <source>
        <dbReference type="SAM" id="Phobius"/>
    </source>
</evidence>
<keyword evidence="1" id="KW-0812">Transmembrane</keyword>
<gene>
    <name evidence="2" type="ORF">NK662_14740</name>
</gene>
<dbReference type="RefSeq" id="WP_254759704.1">
    <property type="nucleotide sequence ID" value="NZ_JANCLT010000007.1"/>
</dbReference>
<dbReference type="AlphaFoldDB" id="A0AA41X6D9"/>
<evidence type="ECO:0000313" key="3">
    <source>
        <dbReference type="Proteomes" id="UP001156102"/>
    </source>
</evidence>
<keyword evidence="1" id="KW-0472">Membrane</keyword>
<sequence>MRKRARWISFWTFICTTALLYAAGHAFTIQWLMYRHEYMDQKTGFYVHTGSLAPAVIGVLAGLIAERIYVYQER</sequence>
<comment type="caution">
    <text evidence="2">The sequence shown here is derived from an EMBL/GenBank/DDBJ whole genome shotgun (WGS) entry which is preliminary data.</text>
</comment>
<accession>A0AA41X6D9</accession>
<dbReference type="EMBL" id="JANCLT010000007">
    <property type="protein sequence ID" value="MCP8969786.1"/>
    <property type="molecule type" value="Genomic_DNA"/>
</dbReference>
<evidence type="ECO:0000313" key="2">
    <source>
        <dbReference type="EMBL" id="MCP8969786.1"/>
    </source>
</evidence>
<protein>
    <submittedName>
        <fullName evidence="2">Uncharacterized protein</fullName>
    </submittedName>
</protein>
<proteinExistence type="predicted"/>
<dbReference type="Proteomes" id="UP001156102">
    <property type="component" value="Unassembled WGS sequence"/>
</dbReference>
<feature type="transmembrane region" description="Helical" evidence="1">
    <location>
        <begin position="45"/>
        <end position="65"/>
    </location>
</feature>
<organism evidence="2 3">
    <name type="scientific">Ectobacillus ponti</name>
    <dbReference type="NCBI Taxonomy" id="2961894"/>
    <lineage>
        <taxon>Bacteria</taxon>
        <taxon>Bacillati</taxon>
        <taxon>Bacillota</taxon>
        <taxon>Bacilli</taxon>
        <taxon>Bacillales</taxon>
        <taxon>Bacillaceae</taxon>
        <taxon>Ectobacillus</taxon>
    </lineage>
</organism>
<reference evidence="2" key="1">
    <citation type="submission" date="2022-07" db="EMBL/GenBank/DDBJ databases">
        <authorList>
            <person name="Li W.-J."/>
            <person name="Deng Q.-Q."/>
        </authorList>
    </citation>
    <scope>NUCLEOTIDE SEQUENCE</scope>
    <source>
        <strain evidence="2">SYSU M60031</strain>
    </source>
</reference>
<keyword evidence="1" id="KW-1133">Transmembrane helix</keyword>
<name>A0AA41X6D9_9BACI</name>
<keyword evidence="3" id="KW-1185">Reference proteome</keyword>